<evidence type="ECO:0000256" key="1">
    <source>
        <dbReference type="SAM" id="MobiDB-lite"/>
    </source>
</evidence>
<keyword evidence="4" id="KW-1185">Reference proteome</keyword>
<evidence type="ECO:0000256" key="2">
    <source>
        <dbReference type="SAM" id="Phobius"/>
    </source>
</evidence>
<name>A0A6A6J7N5_WESOR</name>
<evidence type="ECO:0000313" key="4">
    <source>
        <dbReference type="Proteomes" id="UP000800097"/>
    </source>
</evidence>
<evidence type="ECO:0000313" key="3">
    <source>
        <dbReference type="EMBL" id="KAF2272237.1"/>
    </source>
</evidence>
<organism evidence="3 4">
    <name type="scientific">Westerdykella ornata</name>
    <dbReference type="NCBI Taxonomy" id="318751"/>
    <lineage>
        <taxon>Eukaryota</taxon>
        <taxon>Fungi</taxon>
        <taxon>Dikarya</taxon>
        <taxon>Ascomycota</taxon>
        <taxon>Pezizomycotina</taxon>
        <taxon>Dothideomycetes</taxon>
        <taxon>Pleosporomycetidae</taxon>
        <taxon>Pleosporales</taxon>
        <taxon>Sporormiaceae</taxon>
        <taxon>Westerdykella</taxon>
    </lineage>
</organism>
<keyword evidence="2" id="KW-0812">Transmembrane</keyword>
<keyword evidence="2" id="KW-1133">Transmembrane helix</keyword>
<accession>A0A6A6J7N5</accession>
<reference evidence="3" key="1">
    <citation type="journal article" date="2020" name="Stud. Mycol.">
        <title>101 Dothideomycetes genomes: a test case for predicting lifestyles and emergence of pathogens.</title>
        <authorList>
            <person name="Haridas S."/>
            <person name="Albert R."/>
            <person name="Binder M."/>
            <person name="Bloem J."/>
            <person name="Labutti K."/>
            <person name="Salamov A."/>
            <person name="Andreopoulos B."/>
            <person name="Baker S."/>
            <person name="Barry K."/>
            <person name="Bills G."/>
            <person name="Bluhm B."/>
            <person name="Cannon C."/>
            <person name="Castanera R."/>
            <person name="Culley D."/>
            <person name="Daum C."/>
            <person name="Ezra D."/>
            <person name="Gonzalez J."/>
            <person name="Henrissat B."/>
            <person name="Kuo A."/>
            <person name="Liang C."/>
            <person name="Lipzen A."/>
            <person name="Lutzoni F."/>
            <person name="Magnuson J."/>
            <person name="Mondo S."/>
            <person name="Nolan M."/>
            <person name="Ohm R."/>
            <person name="Pangilinan J."/>
            <person name="Park H.-J."/>
            <person name="Ramirez L."/>
            <person name="Alfaro M."/>
            <person name="Sun H."/>
            <person name="Tritt A."/>
            <person name="Yoshinaga Y."/>
            <person name="Zwiers L.-H."/>
            <person name="Turgeon B."/>
            <person name="Goodwin S."/>
            <person name="Spatafora J."/>
            <person name="Crous P."/>
            <person name="Grigoriev I."/>
        </authorList>
    </citation>
    <scope>NUCLEOTIDE SEQUENCE</scope>
    <source>
        <strain evidence="3">CBS 379.55</strain>
    </source>
</reference>
<proteinExistence type="predicted"/>
<sequence>MNPELQTAYAILILLPKILLILPSLTPRSQHQNRSIAPRSKQMQLELQQSEQNNTPQAAESKRHVSSLGTYFAIQNPPRDHIHVNGMSNHTQRQFHGRVPRTCRA</sequence>
<protein>
    <submittedName>
        <fullName evidence="3">Uncharacterized protein</fullName>
    </submittedName>
</protein>
<dbReference type="Proteomes" id="UP000800097">
    <property type="component" value="Unassembled WGS sequence"/>
</dbReference>
<feature type="region of interest" description="Disordered" evidence="1">
    <location>
        <begin position="28"/>
        <end position="67"/>
    </location>
</feature>
<dbReference type="RefSeq" id="XP_033649776.1">
    <property type="nucleotide sequence ID" value="XM_033793961.1"/>
</dbReference>
<feature type="transmembrane region" description="Helical" evidence="2">
    <location>
        <begin position="6"/>
        <end position="25"/>
    </location>
</feature>
<dbReference type="GeneID" id="54547136"/>
<dbReference type="EMBL" id="ML986524">
    <property type="protein sequence ID" value="KAF2272237.1"/>
    <property type="molecule type" value="Genomic_DNA"/>
</dbReference>
<dbReference type="AlphaFoldDB" id="A0A6A6J7N5"/>
<gene>
    <name evidence="3" type="ORF">EI97DRAFT_232582</name>
</gene>
<feature type="compositionally biased region" description="Polar residues" evidence="1">
    <location>
        <begin position="28"/>
        <end position="58"/>
    </location>
</feature>
<keyword evidence="2" id="KW-0472">Membrane</keyword>